<feature type="transmembrane region" description="Helical" evidence="5">
    <location>
        <begin position="66"/>
        <end position="98"/>
    </location>
</feature>
<evidence type="ECO:0000256" key="1">
    <source>
        <dbReference type="ARBA" id="ARBA00004141"/>
    </source>
</evidence>
<accession>A0A917ZA07</accession>
<keyword evidence="7" id="KW-1185">Reference proteome</keyword>
<dbReference type="AlphaFoldDB" id="A0A917ZA07"/>
<proteinExistence type="predicted"/>
<protein>
    <submittedName>
        <fullName evidence="6">Membrane protein</fullName>
    </submittedName>
</protein>
<evidence type="ECO:0000256" key="5">
    <source>
        <dbReference type="SAM" id="Phobius"/>
    </source>
</evidence>
<comment type="caution">
    <text evidence="6">The sequence shown here is derived from an EMBL/GenBank/DDBJ whole genome shotgun (WGS) entry which is preliminary data.</text>
</comment>
<dbReference type="Pfam" id="PF09685">
    <property type="entry name" value="MamF_MmsF"/>
    <property type="match status" value="1"/>
</dbReference>
<name>A0A917ZA07_9GAMM</name>
<reference evidence="6 7" key="1">
    <citation type="journal article" date="2014" name="Int. J. Syst. Evol. Microbiol.">
        <title>Complete genome sequence of Corynebacterium casei LMG S-19264T (=DSM 44701T), isolated from a smear-ripened cheese.</title>
        <authorList>
            <consortium name="US DOE Joint Genome Institute (JGI-PGF)"/>
            <person name="Walter F."/>
            <person name="Albersmeier A."/>
            <person name="Kalinowski J."/>
            <person name="Ruckert C."/>
        </authorList>
    </citation>
    <scope>NUCLEOTIDE SEQUENCE [LARGE SCALE GENOMIC DNA]</scope>
    <source>
        <strain evidence="6 7">CGMCC 1.7286</strain>
    </source>
</reference>
<sequence>MSQDLDKSPSRATDGDGGNARIIYILYLVSLLVGITALIGVVMAYVYRSDAPPWLREHYRWQIRTFWIGILYTFIGSLLTGVGVGFLVLLAVLVWFIVRCVKGLQRLGRGEAPEDSGSWLF</sequence>
<evidence type="ECO:0000256" key="3">
    <source>
        <dbReference type="ARBA" id="ARBA00022989"/>
    </source>
</evidence>
<evidence type="ECO:0000313" key="7">
    <source>
        <dbReference type="Proteomes" id="UP000599578"/>
    </source>
</evidence>
<gene>
    <name evidence="6" type="ORF">GCM10011348_09660</name>
</gene>
<keyword evidence="3 5" id="KW-1133">Transmembrane helix</keyword>
<dbReference type="Proteomes" id="UP000599578">
    <property type="component" value="Unassembled WGS sequence"/>
</dbReference>
<dbReference type="RefSeq" id="WP_188858904.1">
    <property type="nucleotide sequence ID" value="NZ_BMLT01000002.1"/>
</dbReference>
<evidence type="ECO:0000313" key="6">
    <source>
        <dbReference type="EMBL" id="GGO78234.1"/>
    </source>
</evidence>
<feature type="transmembrane region" description="Helical" evidence="5">
    <location>
        <begin position="21"/>
        <end position="46"/>
    </location>
</feature>
<keyword evidence="4 5" id="KW-0472">Membrane</keyword>
<keyword evidence="2 5" id="KW-0812">Transmembrane</keyword>
<dbReference type="InterPro" id="IPR019109">
    <property type="entry name" value="MamF_MmsF"/>
</dbReference>
<comment type="subcellular location">
    <subcellularLocation>
        <location evidence="1">Membrane</location>
        <topology evidence="1">Multi-pass membrane protein</topology>
    </subcellularLocation>
</comment>
<evidence type="ECO:0000256" key="4">
    <source>
        <dbReference type="ARBA" id="ARBA00023136"/>
    </source>
</evidence>
<evidence type="ECO:0000256" key="2">
    <source>
        <dbReference type="ARBA" id="ARBA00022692"/>
    </source>
</evidence>
<dbReference type="EMBL" id="BMLT01000002">
    <property type="protein sequence ID" value="GGO78234.1"/>
    <property type="molecule type" value="Genomic_DNA"/>
</dbReference>
<organism evidence="6 7">
    <name type="scientific">Marinobacterium nitratireducens</name>
    <dbReference type="NCBI Taxonomy" id="518897"/>
    <lineage>
        <taxon>Bacteria</taxon>
        <taxon>Pseudomonadati</taxon>
        <taxon>Pseudomonadota</taxon>
        <taxon>Gammaproteobacteria</taxon>
        <taxon>Oceanospirillales</taxon>
        <taxon>Oceanospirillaceae</taxon>
        <taxon>Marinobacterium</taxon>
    </lineage>
</organism>